<accession>A0A9P6E685</accession>
<proteinExistence type="predicted"/>
<evidence type="ECO:0000313" key="3">
    <source>
        <dbReference type="Proteomes" id="UP000807306"/>
    </source>
</evidence>
<feature type="region of interest" description="Disordered" evidence="1">
    <location>
        <begin position="373"/>
        <end position="392"/>
    </location>
</feature>
<gene>
    <name evidence="2" type="ORF">CPB83DRAFT_863020</name>
</gene>
<feature type="region of interest" description="Disordered" evidence="1">
    <location>
        <begin position="322"/>
        <end position="355"/>
    </location>
</feature>
<dbReference type="EMBL" id="MU157920">
    <property type="protein sequence ID" value="KAF9523297.1"/>
    <property type="molecule type" value="Genomic_DNA"/>
</dbReference>
<feature type="compositionally biased region" description="Low complexity" evidence="1">
    <location>
        <begin position="95"/>
        <end position="104"/>
    </location>
</feature>
<feature type="compositionally biased region" description="Gly residues" evidence="1">
    <location>
        <begin position="506"/>
        <end position="518"/>
    </location>
</feature>
<feature type="region of interest" description="Disordered" evidence="1">
    <location>
        <begin position="1"/>
        <end position="114"/>
    </location>
</feature>
<sequence length="742" mass="81865">MHQQHLAWLSEEEPDIELSQPVYTSYSYPNTSGDEDEIDESQTSNPFLRSPSASPSSPLLAPEPDMAQDQTSTSNTKLVPTLSIPASTIPLAQRSTPTSTQQAAPPSPAPTEIEFPESQDITVDIQRRGVRIRDFAYAPPYVREIRKGNGEREKGTEPNTPAASFYHGGGPSPTNLAYGSISASASFSPSTLPSSSPSPLVYPIYRTPEIFDQYKAMTEVDYRWTQSIRTFPIAGKSLRRLLDMGWLTEQEVRASASDADLEELRVFDERRKQAWENRMDEKDEMKHEEMEVDNIERFGREMEVFPWRWIRKGKWVKLAGGIERDDEDDDEVEDEAPLPPLPFPPINSSTTSSTAASMLKPLPALPLPPIPPPKPLLFPPPPPPFEPGTIPPLSTSSLADLIAYDPPPTLITSLPPFPPAPRAELRAVWVDIKRGYWRQVDRMWVVSREREMRRRREMEEAGKKVREIDERERARKLGMVGKRECSPGKRKVEGEEDDMDIQEDSGGAGTGHEQGQGGVKRRRLSPLVDENVPPSSSKTVVTPVSVVSSQRGARPSTSSVSRSGNPHLQVHPARVVSSSSSNHYPAQSSPAAFSSNLKPPYPSSSTPYSSSYSSTNLIPPEKQYPAPAAAYNPRLYPDARSAKRAQAGVIGMSDSGMKGKAKEKEGAPLERQDTPILDDEAFQSQGSQAQGPSSSPSPRQKGQSQVQTQGEVRVSSAHQGQRLVHPKKTLGGLSRQKSFNEL</sequence>
<feature type="compositionally biased region" description="Polar residues" evidence="1">
    <location>
        <begin position="68"/>
        <end position="78"/>
    </location>
</feature>
<dbReference type="AlphaFoldDB" id="A0A9P6E685"/>
<feature type="region of interest" description="Disordered" evidence="1">
    <location>
        <begin position="148"/>
        <end position="167"/>
    </location>
</feature>
<feature type="compositionally biased region" description="Basic and acidic residues" evidence="1">
    <location>
        <begin position="470"/>
        <end position="493"/>
    </location>
</feature>
<comment type="caution">
    <text evidence="2">The sequence shown here is derived from an EMBL/GenBank/DDBJ whole genome shotgun (WGS) entry which is preliminary data.</text>
</comment>
<protein>
    <submittedName>
        <fullName evidence="2">Uncharacterized protein</fullName>
    </submittedName>
</protein>
<dbReference type="Proteomes" id="UP000807306">
    <property type="component" value="Unassembled WGS sequence"/>
</dbReference>
<reference evidence="2" key="1">
    <citation type="submission" date="2020-11" db="EMBL/GenBank/DDBJ databases">
        <authorList>
            <consortium name="DOE Joint Genome Institute"/>
            <person name="Ahrendt S."/>
            <person name="Riley R."/>
            <person name="Andreopoulos W."/>
            <person name="Labutti K."/>
            <person name="Pangilinan J."/>
            <person name="Ruiz-Duenas F.J."/>
            <person name="Barrasa J.M."/>
            <person name="Sanchez-Garcia M."/>
            <person name="Camarero S."/>
            <person name="Miyauchi S."/>
            <person name="Serrano A."/>
            <person name="Linde D."/>
            <person name="Babiker R."/>
            <person name="Drula E."/>
            <person name="Ayuso-Fernandez I."/>
            <person name="Pacheco R."/>
            <person name="Padilla G."/>
            <person name="Ferreira P."/>
            <person name="Barriuso J."/>
            <person name="Kellner H."/>
            <person name="Castanera R."/>
            <person name="Alfaro M."/>
            <person name="Ramirez L."/>
            <person name="Pisabarro A.G."/>
            <person name="Kuo A."/>
            <person name="Tritt A."/>
            <person name="Lipzen A."/>
            <person name="He G."/>
            <person name="Yan M."/>
            <person name="Ng V."/>
            <person name="Cullen D."/>
            <person name="Martin F."/>
            <person name="Rosso M.-N."/>
            <person name="Henrissat B."/>
            <person name="Hibbett D."/>
            <person name="Martinez A.T."/>
            <person name="Grigoriev I.V."/>
        </authorList>
    </citation>
    <scope>NUCLEOTIDE SEQUENCE</scope>
    <source>
        <strain evidence="2">CBS 506.95</strain>
    </source>
</reference>
<organism evidence="2 3">
    <name type="scientific">Crepidotus variabilis</name>
    <dbReference type="NCBI Taxonomy" id="179855"/>
    <lineage>
        <taxon>Eukaryota</taxon>
        <taxon>Fungi</taxon>
        <taxon>Dikarya</taxon>
        <taxon>Basidiomycota</taxon>
        <taxon>Agaricomycotina</taxon>
        <taxon>Agaricomycetes</taxon>
        <taxon>Agaricomycetidae</taxon>
        <taxon>Agaricales</taxon>
        <taxon>Agaricineae</taxon>
        <taxon>Crepidotaceae</taxon>
        <taxon>Crepidotus</taxon>
    </lineage>
</organism>
<evidence type="ECO:0000256" key="1">
    <source>
        <dbReference type="SAM" id="MobiDB-lite"/>
    </source>
</evidence>
<feature type="compositionally biased region" description="Basic and acidic residues" evidence="1">
    <location>
        <begin position="660"/>
        <end position="673"/>
    </location>
</feature>
<feature type="compositionally biased region" description="Pro residues" evidence="1">
    <location>
        <begin position="373"/>
        <end position="390"/>
    </location>
</feature>
<feature type="compositionally biased region" description="Polar residues" evidence="1">
    <location>
        <begin position="576"/>
        <end position="597"/>
    </location>
</feature>
<feature type="compositionally biased region" description="Acidic residues" evidence="1">
    <location>
        <begin position="494"/>
        <end position="503"/>
    </location>
</feature>
<feature type="compositionally biased region" description="Low complexity" evidence="1">
    <location>
        <begin position="683"/>
        <end position="705"/>
    </location>
</feature>
<feature type="compositionally biased region" description="Acidic residues" evidence="1">
    <location>
        <begin position="324"/>
        <end position="336"/>
    </location>
</feature>
<evidence type="ECO:0000313" key="2">
    <source>
        <dbReference type="EMBL" id="KAF9523297.1"/>
    </source>
</evidence>
<feature type="compositionally biased region" description="Low complexity" evidence="1">
    <location>
        <begin position="603"/>
        <end position="615"/>
    </location>
</feature>
<feature type="compositionally biased region" description="Polar residues" evidence="1">
    <location>
        <begin position="555"/>
        <end position="566"/>
    </location>
</feature>
<keyword evidence="3" id="KW-1185">Reference proteome</keyword>
<feature type="region of interest" description="Disordered" evidence="1">
    <location>
        <begin position="470"/>
        <end position="742"/>
    </location>
</feature>
<feature type="compositionally biased region" description="Low complexity" evidence="1">
    <location>
        <begin position="532"/>
        <end position="549"/>
    </location>
</feature>
<dbReference type="OrthoDB" id="2997660at2759"/>
<feature type="compositionally biased region" description="Low complexity" evidence="1">
    <location>
        <begin position="50"/>
        <end position="64"/>
    </location>
</feature>
<feature type="compositionally biased region" description="Polar residues" evidence="1">
    <location>
        <begin position="21"/>
        <end position="32"/>
    </location>
</feature>
<name>A0A9P6E685_9AGAR</name>